<reference evidence="1 2" key="1">
    <citation type="submission" date="2024-07" db="EMBL/GenBank/DDBJ databases">
        <authorList>
            <person name="Kang M."/>
        </authorList>
    </citation>
    <scope>NUCLEOTIDE SEQUENCE [LARGE SCALE GENOMIC DNA]</scope>
    <source>
        <strain evidence="1 2">DFM31</strain>
    </source>
</reference>
<dbReference type="SUPFAM" id="SSF52540">
    <property type="entry name" value="P-loop containing nucleoside triphosphate hydrolases"/>
    <property type="match status" value="1"/>
</dbReference>
<gene>
    <name evidence="1" type="ORF">AB0T83_01685</name>
</gene>
<dbReference type="InterPro" id="IPR027417">
    <property type="entry name" value="P-loop_NTPase"/>
</dbReference>
<organism evidence="1 2">
    <name type="scientific">Meridianimarinicoccus marinus</name>
    <dbReference type="NCBI Taxonomy" id="3231483"/>
    <lineage>
        <taxon>Bacteria</taxon>
        <taxon>Pseudomonadati</taxon>
        <taxon>Pseudomonadota</taxon>
        <taxon>Alphaproteobacteria</taxon>
        <taxon>Rhodobacterales</taxon>
        <taxon>Paracoccaceae</taxon>
        <taxon>Meridianimarinicoccus</taxon>
    </lineage>
</organism>
<sequence length="197" mass="21212">MEHLRLHRAPHRPVPLLPVIGEMALMPGRAHEICGPARRSLALEVAARTEGPVIWIRPEWQAEQLNPEGIGVAGLPGRLIFVQAKRAEDLLWCLEESLRSGAVALAVAELPGPPPLTPVRRLHLAAEAGAEARGRAPLGLILTPGAGGAGGVESRWSLTPTHTADRLGWRLERLRARTAPPARWQLDHLPTAAAALM</sequence>
<dbReference type="RefSeq" id="WP_366190994.1">
    <property type="nucleotide sequence ID" value="NZ_JBFBVU010000001.1"/>
</dbReference>
<dbReference type="EMBL" id="JBFBVU010000001">
    <property type="protein sequence ID" value="MEV8465492.1"/>
    <property type="molecule type" value="Genomic_DNA"/>
</dbReference>
<dbReference type="Gene3D" id="3.40.50.300">
    <property type="entry name" value="P-loop containing nucleotide triphosphate hydrolases"/>
    <property type="match status" value="1"/>
</dbReference>
<keyword evidence="2" id="KW-1185">Reference proteome</keyword>
<protein>
    <recommendedName>
        <fullName evidence="3">Protein ImuA</fullName>
    </recommendedName>
</protein>
<dbReference type="Proteomes" id="UP001553161">
    <property type="component" value="Unassembled WGS sequence"/>
</dbReference>
<proteinExistence type="predicted"/>
<name>A0ABV3L1S1_9RHOB</name>
<accession>A0ABV3L1S1</accession>
<comment type="caution">
    <text evidence="1">The sequence shown here is derived from an EMBL/GenBank/DDBJ whole genome shotgun (WGS) entry which is preliminary data.</text>
</comment>
<evidence type="ECO:0008006" key="3">
    <source>
        <dbReference type="Google" id="ProtNLM"/>
    </source>
</evidence>
<evidence type="ECO:0000313" key="1">
    <source>
        <dbReference type="EMBL" id="MEV8465492.1"/>
    </source>
</evidence>
<evidence type="ECO:0000313" key="2">
    <source>
        <dbReference type="Proteomes" id="UP001553161"/>
    </source>
</evidence>